<gene>
    <name evidence="2" type="ORF">PCOR1329_LOCUS49013</name>
</gene>
<reference evidence="2" key="1">
    <citation type="submission" date="2023-10" db="EMBL/GenBank/DDBJ databases">
        <authorList>
            <person name="Chen Y."/>
            <person name="Shah S."/>
            <person name="Dougan E. K."/>
            <person name="Thang M."/>
            <person name="Chan C."/>
        </authorList>
    </citation>
    <scope>NUCLEOTIDE SEQUENCE [LARGE SCALE GENOMIC DNA]</scope>
</reference>
<evidence type="ECO:0000256" key="1">
    <source>
        <dbReference type="SAM" id="MobiDB-lite"/>
    </source>
</evidence>
<comment type="caution">
    <text evidence="2">The sequence shown here is derived from an EMBL/GenBank/DDBJ whole genome shotgun (WGS) entry which is preliminary data.</text>
</comment>
<evidence type="ECO:0000313" key="3">
    <source>
        <dbReference type="Proteomes" id="UP001189429"/>
    </source>
</evidence>
<evidence type="ECO:0000313" key="2">
    <source>
        <dbReference type="EMBL" id="CAK0859736.1"/>
    </source>
</evidence>
<accession>A0ABN9UJD7</accession>
<dbReference type="Proteomes" id="UP001189429">
    <property type="component" value="Unassembled WGS sequence"/>
</dbReference>
<sequence length="165" mass="18162">MLEETCASPPKAGRQRGGQRTPQGRGEKSGCETRPARTARQAPLAWVAVCSNRTTGEERSSRRGKEAEEGRARREKKNEADIASARTRRTWRAERGRGVRAGTCTNVHARGDRTRASGQRSMRAGTGTEEAATRHRHRDKRGGPRRSLSGKGYKLEQGPTVPAFL</sequence>
<feature type="region of interest" description="Disordered" evidence="1">
    <location>
        <begin position="1"/>
        <end position="165"/>
    </location>
</feature>
<protein>
    <submittedName>
        <fullName evidence="2">Uncharacterized protein</fullName>
    </submittedName>
</protein>
<name>A0ABN9UJD7_9DINO</name>
<feature type="compositionally biased region" description="Basic and acidic residues" evidence="1">
    <location>
        <begin position="55"/>
        <end position="80"/>
    </location>
</feature>
<proteinExistence type="predicted"/>
<feature type="compositionally biased region" description="Basic and acidic residues" evidence="1">
    <location>
        <begin position="25"/>
        <end position="35"/>
    </location>
</feature>
<dbReference type="EMBL" id="CAUYUJ010015929">
    <property type="protein sequence ID" value="CAK0859736.1"/>
    <property type="molecule type" value="Genomic_DNA"/>
</dbReference>
<keyword evidence="3" id="KW-1185">Reference proteome</keyword>
<organism evidence="2 3">
    <name type="scientific">Prorocentrum cordatum</name>
    <dbReference type="NCBI Taxonomy" id="2364126"/>
    <lineage>
        <taxon>Eukaryota</taxon>
        <taxon>Sar</taxon>
        <taxon>Alveolata</taxon>
        <taxon>Dinophyceae</taxon>
        <taxon>Prorocentrales</taxon>
        <taxon>Prorocentraceae</taxon>
        <taxon>Prorocentrum</taxon>
    </lineage>
</organism>
<feature type="compositionally biased region" description="Basic residues" evidence="1">
    <location>
        <begin position="134"/>
        <end position="144"/>
    </location>
</feature>